<feature type="region of interest" description="Disordered" evidence="8">
    <location>
        <begin position="554"/>
        <end position="590"/>
    </location>
</feature>
<keyword evidence="6" id="KW-0675">Receptor</keyword>
<evidence type="ECO:0000256" key="4">
    <source>
        <dbReference type="ARBA" id="ARBA00022989"/>
    </source>
</evidence>
<dbReference type="PANTHER" id="PTHR23037">
    <property type="entry name" value="CYTOKINE RECEPTOR"/>
    <property type="match status" value="1"/>
</dbReference>
<feature type="compositionally biased region" description="Basic and acidic residues" evidence="8">
    <location>
        <begin position="560"/>
        <end position="569"/>
    </location>
</feature>
<dbReference type="InParanoid" id="A0A665SX87"/>
<dbReference type="Gene3D" id="2.60.40.10">
    <property type="entry name" value="Immunoglobulins"/>
    <property type="match status" value="2"/>
</dbReference>
<evidence type="ECO:0000256" key="3">
    <source>
        <dbReference type="ARBA" id="ARBA00022729"/>
    </source>
</evidence>
<evidence type="ECO:0000256" key="1">
    <source>
        <dbReference type="ARBA" id="ARBA00004479"/>
    </source>
</evidence>
<dbReference type="GO" id="GO:0004896">
    <property type="term" value="F:cytokine receptor activity"/>
    <property type="evidence" value="ECO:0007669"/>
    <property type="project" value="TreeGrafter"/>
</dbReference>
<dbReference type="InterPro" id="IPR036116">
    <property type="entry name" value="FN3_sf"/>
</dbReference>
<evidence type="ECO:0000256" key="9">
    <source>
        <dbReference type="SAM" id="Phobius"/>
    </source>
</evidence>
<dbReference type="OMA" id="SIYICFV"/>
<dbReference type="AlphaFoldDB" id="A0A665SX87"/>
<dbReference type="InterPro" id="IPR003961">
    <property type="entry name" value="FN3_dom"/>
</dbReference>
<evidence type="ECO:0000259" key="11">
    <source>
        <dbReference type="PROSITE" id="PS50853"/>
    </source>
</evidence>
<feature type="transmembrane region" description="Helical" evidence="9">
    <location>
        <begin position="220"/>
        <end position="245"/>
    </location>
</feature>
<gene>
    <name evidence="12" type="primary">LOC115040995</name>
</gene>
<evidence type="ECO:0000313" key="13">
    <source>
        <dbReference type="Proteomes" id="UP000472264"/>
    </source>
</evidence>
<evidence type="ECO:0000256" key="6">
    <source>
        <dbReference type="ARBA" id="ARBA00023170"/>
    </source>
</evidence>
<feature type="compositionally biased region" description="Polar residues" evidence="8">
    <location>
        <begin position="573"/>
        <end position="590"/>
    </location>
</feature>
<keyword evidence="2 9" id="KW-0812">Transmembrane</keyword>
<reference evidence="12" key="3">
    <citation type="submission" date="2025-09" db="UniProtKB">
        <authorList>
            <consortium name="Ensembl"/>
        </authorList>
    </citation>
    <scope>IDENTIFICATION</scope>
</reference>
<evidence type="ECO:0000256" key="5">
    <source>
        <dbReference type="ARBA" id="ARBA00023136"/>
    </source>
</evidence>
<comment type="subcellular location">
    <subcellularLocation>
        <location evidence="1">Membrane</location>
        <topology evidence="1">Single-pass type I membrane protein</topology>
    </subcellularLocation>
</comment>
<evidence type="ECO:0000256" key="10">
    <source>
        <dbReference type="SAM" id="SignalP"/>
    </source>
</evidence>
<feature type="compositionally biased region" description="Low complexity" evidence="8">
    <location>
        <begin position="309"/>
        <end position="322"/>
    </location>
</feature>
<reference evidence="12" key="1">
    <citation type="submission" date="2021-04" db="EMBL/GenBank/DDBJ databases">
        <authorList>
            <consortium name="Wellcome Sanger Institute Data Sharing"/>
        </authorList>
    </citation>
    <scope>NUCLEOTIDE SEQUENCE [LARGE SCALE GENOMIC DNA]</scope>
</reference>
<feature type="signal peptide" evidence="10">
    <location>
        <begin position="1"/>
        <end position="19"/>
    </location>
</feature>
<keyword evidence="13" id="KW-1185">Reference proteome</keyword>
<proteinExistence type="predicted"/>
<evidence type="ECO:0000313" key="12">
    <source>
        <dbReference type="Ensembl" id="ENSENLP00000001830.1"/>
    </source>
</evidence>
<sequence length="619" mass="67622">MFLILLVVGSVATAAAVLGDRNETSLNLDCTNDLDDHMFCQFEAQNCSEYNLTLVVEDDKTRMERCIPQTCESTKCCCKIKMIIVILEYHIATIWKEGESVESKLIGINQSIKPKAPTLKSVEEVNGNFEVLWKTNNVEYYQPMFQTYVLYHKKGDTTMVHTKAVPPSLRGKLSIYTIDGRELEPSTTYVVSVKMLCSESNRYSDSSEEMEFTTLASSKILLLALIIVLSIAAVLISSGIFVCYVKLKTQWWDIISKGPNPNLHTMLHCNKQLLMPESAIFSPACVERLVPDDNKPWMKELLTDSSSGSTQENSGNSTESSSLSYANTASIDIKAGVQEALLKAFPNINPGPHPPAILPTGPNHQRALFSIPDNFGGIRADDDTSSQSTGLDNKTYSILIPNCPRQTAADSSEVRTQVSLVCDSDYHASEGDSGTNPNQQVPPCLPQIVSSLMPSNMSYQPCNADSGRLLSAEECSLSSCSSGISKTSGDAASEVEPWTESFDSRVRGQLHGKRDMAVVCDDNPFYNCMPGGSFELPQVTDDYQAFQSLVEQPDSLNPEKCGEKEEHLDNGPLDSSTKNPSVTSGFMSNAQGGQGFPFGSLISPDPPTMVITESGYQSI</sequence>
<dbReference type="PANTHER" id="PTHR23037:SF32">
    <property type="entry name" value="INTERLEUKIN-4 RECEPTOR SUBUNIT ALPHA"/>
    <property type="match status" value="1"/>
</dbReference>
<keyword evidence="5 9" id="KW-0472">Membrane</keyword>
<dbReference type="GeneID" id="115040995"/>
<name>A0A665SX87_ECHNA</name>
<dbReference type="InterPro" id="IPR013783">
    <property type="entry name" value="Ig-like_fold"/>
</dbReference>
<evidence type="ECO:0000256" key="2">
    <source>
        <dbReference type="ARBA" id="ARBA00022692"/>
    </source>
</evidence>
<organism evidence="12 13">
    <name type="scientific">Echeneis naucrates</name>
    <name type="common">Live sharksucker</name>
    <dbReference type="NCBI Taxonomy" id="173247"/>
    <lineage>
        <taxon>Eukaryota</taxon>
        <taxon>Metazoa</taxon>
        <taxon>Chordata</taxon>
        <taxon>Craniata</taxon>
        <taxon>Vertebrata</taxon>
        <taxon>Euteleostomi</taxon>
        <taxon>Actinopterygii</taxon>
        <taxon>Neopterygii</taxon>
        <taxon>Teleostei</taxon>
        <taxon>Neoteleostei</taxon>
        <taxon>Acanthomorphata</taxon>
        <taxon>Carangaria</taxon>
        <taxon>Carangiformes</taxon>
        <taxon>Echeneidae</taxon>
        <taxon>Echeneis</taxon>
    </lineage>
</organism>
<feature type="domain" description="Fibronectin type-III" evidence="11">
    <location>
        <begin position="113"/>
        <end position="217"/>
    </location>
</feature>
<dbReference type="OrthoDB" id="8962741at2759"/>
<keyword evidence="7" id="KW-0325">Glycoprotein</keyword>
<reference evidence="12" key="2">
    <citation type="submission" date="2025-08" db="UniProtKB">
        <authorList>
            <consortium name="Ensembl"/>
        </authorList>
    </citation>
    <scope>IDENTIFICATION</scope>
</reference>
<dbReference type="SUPFAM" id="SSF49265">
    <property type="entry name" value="Fibronectin type III"/>
    <property type="match status" value="1"/>
</dbReference>
<keyword evidence="4 9" id="KW-1133">Transmembrane helix</keyword>
<accession>A0A665SX87</accession>
<dbReference type="GO" id="GO:0009897">
    <property type="term" value="C:external side of plasma membrane"/>
    <property type="evidence" value="ECO:0007669"/>
    <property type="project" value="TreeGrafter"/>
</dbReference>
<dbReference type="Ensembl" id="ENSENLT00000001998.1">
    <property type="protein sequence ID" value="ENSENLP00000001830.1"/>
    <property type="gene ID" value="ENSENLG00000001015.1"/>
</dbReference>
<dbReference type="Proteomes" id="UP000472264">
    <property type="component" value="Chromosome 3"/>
</dbReference>
<protein>
    <submittedName>
        <fullName evidence="12">Uncharacterized LOC115040995</fullName>
    </submittedName>
</protein>
<feature type="region of interest" description="Disordered" evidence="8">
    <location>
        <begin position="300"/>
        <end position="322"/>
    </location>
</feature>
<evidence type="ECO:0000256" key="7">
    <source>
        <dbReference type="ARBA" id="ARBA00023180"/>
    </source>
</evidence>
<dbReference type="PROSITE" id="PS50853">
    <property type="entry name" value="FN3"/>
    <property type="match status" value="1"/>
</dbReference>
<evidence type="ECO:0000256" key="8">
    <source>
        <dbReference type="SAM" id="MobiDB-lite"/>
    </source>
</evidence>
<dbReference type="RefSeq" id="XP_029354079.1">
    <property type="nucleotide sequence ID" value="XM_029498219.1"/>
</dbReference>
<feature type="chain" id="PRO_5025624143" evidence="10">
    <location>
        <begin position="20"/>
        <end position="619"/>
    </location>
</feature>
<keyword evidence="3 10" id="KW-0732">Signal</keyword>